<evidence type="ECO:0000313" key="9">
    <source>
        <dbReference type="EMBL" id="RKF12681.1"/>
    </source>
</evidence>
<feature type="transmembrane region" description="Helical" evidence="7">
    <location>
        <begin position="170"/>
        <end position="193"/>
    </location>
</feature>
<dbReference type="Pfam" id="PF06808">
    <property type="entry name" value="DctM"/>
    <property type="match status" value="1"/>
</dbReference>
<dbReference type="AlphaFoldDB" id="A0A3A8B7K6"/>
<reference evidence="9 10" key="1">
    <citation type="submission" date="2018-09" db="EMBL/GenBank/DDBJ databases">
        <title>Roseovarius spongiae sp. nov., isolated from a marine sponge.</title>
        <authorList>
            <person name="Zhuang L."/>
            <person name="Luo L."/>
        </authorList>
    </citation>
    <scope>NUCLEOTIDE SEQUENCE [LARGE SCALE GENOMIC DNA]</scope>
    <source>
        <strain evidence="9 10">HN-E21</strain>
    </source>
</reference>
<evidence type="ECO:0000256" key="5">
    <source>
        <dbReference type="ARBA" id="ARBA00022989"/>
    </source>
</evidence>
<dbReference type="GO" id="GO:0022857">
    <property type="term" value="F:transmembrane transporter activity"/>
    <property type="evidence" value="ECO:0007669"/>
    <property type="project" value="UniProtKB-UniRule"/>
</dbReference>
<feature type="transmembrane region" description="Helical" evidence="7">
    <location>
        <begin position="315"/>
        <end position="345"/>
    </location>
</feature>
<dbReference type="EMBL" id="RAPE01000006">
    <property type="protein sequence ID" value="RKF12681.1"/>
    <property type="molecule type" value="Genomic_DNA"/>
</dbReference>
<comment type="function">
    <text evidence="7">Part of the tripartite ATP-independent periplasmic (TRAP) transport system.</text>
</comment>
<comment type="subunit">
    <text evidence="7">The complex comprises the extracytoplasmic solute receptor protein and the two transmembrane proteins.</text>
</comment>
<feature type="transmembrane region" description="Helical" evidence="7">
    <location>
        <begin position="403"/>
        <end position="424"/>
    </location>
</feature>
<feature type="transmembrane region" description="Helical" evidence="7">
    <location>
        <begin position="56"/>
        <end position="76"/>
    </location>
</feature>
<accession>A0A3A8B7K6</accession>
<comment type="similarity">
    <text evidence="7">Belongs to the TRAP transporter large permease family.</text>
</comment>
<comment type="caution">
    <text evidence="9">The sequence shown here is derived from an EMBL/GenBank/DDBJ whole genome shotgun (WGS) entry which is preliminary data.</text>
</comment>
<evidence type="ECO:0000259" key="8">
    <source>
        <dbReference type="Pfam" id="PF06808"/>
    </source>
</evidence>
<dbReference type="InterPro" id="IPR004681">
    <property type="entry name" value="TRAP_DctM"/>
</dbReference>
<organism evidence="9 10">
    <name type="scientific">Roseovarius spongiae</name>
    <dbReference type="NCBI Taxonomy" id="2320272"/>
    <lineage>
        <taxon>Bacteria</taxon>
        <taxon>Pseudomonadati</taxon>
        <taxon>Pseudomonadota</taxon>
        <taxon>Alphaproteobacteria</taxon>
        <taxon>Rhodobacterales</taxon>
        <taxon>Roseobacteraceae</taxon>
        <taxon>Roseovarius</taxon>
    </lineage>
</organism>
<evidence type="ECO:0000256" key="2">
    <source>
        <dbReference type="ARBA" id="ARBA00022475"/>
    </source>
</evidence>
<dbReference type="RefSeq" id="WP_121168833.1">
    <property type="nucleotide sequence ID" value="NZ_RAPE01000006.1"/>
</dbReference>
<keyword evidence="6 7" id="KW-0472">Membrane</keyword>
<feature type="transmembrane region" description="Helical" evidence="7">
    <location>
        <begin position="97"/>
        <end position="123"/>
    </location>
</feature>
<proteinExistence type="inferred from homology"/>
<feature type="transmembrane region" description="Helical" evidence="7">
    <location>
        <begin position="213"/>
        <end position="237"/>
    </location>
</feature>
<keyword evidence="10" id="KW-1185">Reference proteome</keyword>
<dbReference type="InterPro" id="IPR010656">
    <property type="entry name" value="DctM"/>
</dbReference>
<protein>
    <recommendedName>
        <fullName evidence="7">TRAP transporter large permease protein</fullName>
    </recommendedName>
</protein>
<feature type="domain" description="TRAP C4-dicarboxylate transport system permease DctM subunit" evidence="8">
    <location>
        <begin position="9"/>
        <end position="420"/>
    </location>
</feature>
<feature type="transmembrane region" description="Helical" evidence="7">
    <location>
        <begin position="135"/>
        <end position="158"/>
    </location>
</feature>
<feature type="transmembrane region" description="Helical" evidence="7">
    <location>
        <begin position="244"/>
        <end position="263"/>
    </location>
</feature>
<gene>
    <name evidence="9" type="ORF">D6850_17130</name>
</gene>
<dbReference type="PANTHER" id="PTHR33362">
    <property type="entry name" value="SIALIC ACID TRAP TRANSPORTER PERMEASE PROTEIN SIAT-RELATED"/>
    <property type="match status" value="1"/>
</dbReference>
<name>A0A3A8B7K6_9RHOB</name>
<keyword evidence="2" id="KW-1003">Cell membrane</keyword>
<evidence type="ECO:0000256" key="4">
    <source>
        <dbReference type="ARBA" id="ARBA00022692"/>
    </source>
</evidence>
<dbReference type="GO" id="GO:0005886">
    <property type="term" value="C:plasma membrane"/>
    <property type="evidence" value="ECO:0007669"/>
    <property type="project" value="UniProtKB-SubCell"/>
</dbReference>
<dbReference type="NCBIfam" id="TIGR00786">
    <property type="entry name" value="dctM"/>
    <property type="match status" value="1"/>
</dbReference>
<evidence type="ECO:0000256" key="3">
    <source>
        <dbReference type="ARBA" id="ARBA00022519"/>
    </source>
</evidence>
<sequence>MVWAIIAGGFFLTALIGVPIGIGLALIGMTILHVVVGDATDLAINAVWNVFNEFTLSAVPLFIFMGEILLVSGVSGRMYSAIAPLFMKVPGKLLHTNIAVSAVFGAVSGTSTSTAAAIGSVAYPELEKRGYEPATVVGTLAAGGTLGLLIPPSLALLIFGATQQVSIGQLFLAGLLPGIMLALMMMAYVWLVISRREGVVPEDAKWIGWWRSFLTLLPIWPVGFLIFSVLGTIYMGLATPTEAAGLGVLASVILGFLWGDLTFRSLWKAFNDSVQVFVTIGVVILGALILAQAISILGLPLQVLTWIESMNMGPIAVLAAVSVFYLVLGCFFDGISLMLMTLPIVFPVMTGVGFDPVWLGVVVTILIEVGMLTPPVGMNLYILSGITGNRVTLMQAAHASFPYWLLLLLGVVILTIFPAIALFLPNLVY</sequence>
<evidence type="ECO:0000256" key="7">
    <source>
        <dbReference type="RuleBase" id="RU369079"/>
    </source>
</evidence>
<evidence type="ECO:0000313" key="10">
    <source>
        <dbReference type="Proteomes" id="UP000281128"/>
    </source>
</evidence>
<dbReference type="Proteomes" id="UP000281128">
    <property type="component" value="Unassembled WGS sequence"/>
</dbReference>
<evidence type="ECO:0000256" key="1">
    <source>
        <dbReference type="ARBA" id="ARBA00004429"/>
    </source>
</evidence>
<dbReference type="PIRSF" id="PIRSF006066">
    <property type="entry name" value="HI0050"/>
    <property type="match status" value="1"/>
</dbReference>
<feature type="transmembrane region" description="Helical" evidence="7">
    <location>
        <begin position="12"/>
        <end position="36"/>
    </location>
</feature>
<keyword evidence="7" id="KW-0813">Transport</keyword>
<feature type="transmembrane region" description="Helical" evidence="7">
    <location>
        <begin position="357"/>
        <end position="382"/>
    </location>
</feature>
<comment type="subcellular location">
    <subcellularLocation>
        <location evidence="1 7">Cell inner membrane</location>
        <topology evidence="1 7">Multi-pass membrane protein</topology>
    </subcellularLocation>
</comment>
<dbReference type="PANTHER" id="PTHR33362:SF5">
    <property type="entry name" value="C4-DICARBOXYLATE TRAP TRANSPORTER LARGE PERMEASE PROTEIN DCTM"/>
    <property type="match status" value="1"/>
</dbReference>
<keyword evidence="3 7" id="KW-0997">Cell inner membrane</keyword>
<evidence type="ECO:0000256" key="6">
    <source>
        <dbReference type="ARBA" id="ARBA00023136"/>
    </source>
</evidence>
<keyword evidence="5 7" id="KW-1133">Transmembrane helix</keyword>
<dbReference type="OrthoDB" id="9790209at2"/>
<keyword evidence="4 7" id="KW-0812">Transmembrane</keyword>
<feature type="transmembrane region" description="Helical" evidence="7">
    <location>
        <begin position="275"/>
        <end position="303"/>
    </location>
</feature>